<dbReference type="eggNOG" id="COG0603">
    <property type="taxonomic scope" value="Bacteria"/>
</dbReference>
<protein>
    <recommendedName>
        <fullName evidence="3">7-cyano-7-deazaguanine synthase</fullName>
    </recommendedName>
</protein>
<evidence type="ECO:0000313" key="1">
    <source>
        <dbReference type="EMBL" id="EPX59691.1"/>
    </source>
</evidence>
<evidence type="ECO:0008006" key="3">
    <source>
        <dbReference type="Google" id="ProtNLM"/>
    </source>
</evidence>
<dbReference type="SUPFAM" id="SSF52402">
    <property type="entry name" value="Adenine nucleotide alpha hydrolases-like"/>
    <property type="match status" value="1"/>
</dbReference>
<dbReference type="OrthoDB" id="9789567at2"/>
<name>S9P9B7_CYSF2</name>
<keyword evidence="2" id="KW-1185">Reference proteome</keyword>
<dbReference type="NCBIfam" id="NF041925">
    <property type="entry name" value="QatC"/>
    <property type="match status" value="1"/>
</dbReference>
<sequence>MRRHVLVGRFGPDDNIKVPTATDEVTTQLDLAPSGEDFDYGLGHALDDIKSLGVYPSEVGFDLLVLASLVHAADTRIARATESQDSWTREIRLVVPVSAPDRWISVEPVIKRMLDFLTGDRWTLGFRSRPSSFTETLPVRSPELNAPSYDSVSLFSGGLDSLIGAIDLIENGRSPLFISHAGESATSAAQSTCFDALKDHYTDRTFARLRVWMSFPADFVKGVGTEDTTRGRSFLFFAIGAFAGSGLNRSFTLLVPENGLIALNVPLDVLRLGSLSTRTTHPFYMARWNELLSGLGINGRVQNPYWDKTKGEMAEGCANAALLKQLVPASLSCSSPSKARWRQGRSVEHCGYCLPCLIRRAALEHALGQGNDPTPYTVPDLKKRPLNTTQAEGQQVRSFQLAIDRLRKKPDLAKLLIHKPGPLSDETSHLLALADVYLRGMEEVGRLIAGVKTRPH</sequence>
<dbReference type="InterPro" id="IPR049676">
    <property type="entry name" value="QatC"/>
</dbReference>
<dbReference type="EMBL" id="ANAH02000015">
    <property type="protein sequence ID" value="EPX59691.1"/>
    <property type="molecule type" value="Genomic_DNA"/>
</dbReference>
<reference evidence="1" key="1">
    <citation type="submission" date="2013-05" db="EMBL/GenBank/DDBJ databases">
        <title>Genome assembly of Cystobacter fuscus DSM 2262.</title>
        <authorList>
            <person name="Sharma G."/>
            <person name="Khatri I."/>
            <person name="Kaur C."/>
            <person name="Mayilraj S."/>
            <person name="Subramanian S."/>
        </authorList>
    </citation>
    <scope>NUCLEOTIDE SEQUENCE [LARGE SCALE GENOMIC DNA]</scope>
    <source>
        <strain evidence="1">DSM 2262</strain>
    </source>
</reference>
<organism evidence="1 2">
    <name type="scientific">Cystobacter fuscus (strain ATCC 25194 / DSM 2262 / NBRC 100088 / M29)</name>
    <dbReference type="NCBI Taxonomy" id="1242864"/>
    <lineage>
        <taxon>Bacteria</taxon>
        <taxon>Pseudomonadati</taxon>
        <taxon>Myxococcota</taxon>
        <taxon>Myxococcia</taxon>
        <taxon>Myxococcales</taxon>
        <taxon>Cystobacterineae</taxon>
        <taxon>Archangiaceae</taxon>
        <taxon>Cystobacter</taxon>
    </lineage>
</organism>
<gene>
    <name evidence="1" type="ORF">D187_002435</name>
</gene>
<proteinExistence type="predicted"/>
<comment type="caution">
    <text evidence="1">The sequence shown here is derived from an EMBL/GenBank/DDBJ whole genome shotgun (WGS) entry which is preliminary data.</text>
</comment>
<dbReference type="Proteomes" id="UP000011682">
    <property type="component" value="Unassembled WGS sequence"/>
</dbReference>
<accession>S9P9B7</accession>
<dbReference type="InterPro" id="IPR014729">
    <property type="entry name" value="Rossmann-like_a/b/a_fold"/>
</dbReference>
<dbReference type="AlphaFoldDB" id="S9P9B7"/>
<dbReference type="RefSeq" id="WP_020918273.1">
    <property type="nucleotide sequence ID" value="NZ_ANAH02000015.1"/>
</dbReference>
<dbReference type="Gene3D" id="3.40.50.620">
    <property type="entry name" value="HUPs"/>
    <property type="match status" value="1"/>
</dbReference>
<evidence type="ECO:0000313" key="2">
    <source>
        <dbReference type="Proteomes" id="UP000011682"/>
    </source>
</evidence>